<keyword evidence="1 7" id="KW-0028">Amino-acid biosynthesis</keyword>
<dbReference type="GO" id="GO:0005524">
    <property type="term" value="F:ATP binding"/>
    <property type="evidence" value="ECO:0007669"/>
    <property type="project" value="UniProtKB-UniRule"/>
</dbReference>
<dbReference type="GO" id="GO:0005829">
    <property type="term" value="C:cytosol"/>
    <property type="evidence" value="ECO:0007669"/>
    <property type="project" value="TreeGrafter"/>
</dbReference>
<dbReference type="GO" id="GO:0008652">
    <property type="term" value="P:amino acid biosynthetic process"/>
    <property type="evidence" value="ECO:0007669"/>
    <property type="project" value="UniProtKB-KW"/>
</dbReference>
<dbReference type="InterPro" id="IPR031322">
    <property type="entry name" value="Shikimate/glucono_kinase"/>
</dbReference>
<feature type="binding site" evidence="7">
    <location>
        <position position="18"/>
    </location>
    <ligand>
        <name>Mg(2+)</name>
        <dbReference type="ChEBI" id="CHEBI:18420"/>
    </ligand>
</feature>
<comment type="catalytic activity">
    <reaction evidence="7">
        <text>shikimate + ATP = 3-phosphoshikimate + ADP + H(+)</text>
        <dbReference type="Rhea" id="RHEA:13121"/>
        <dbReference type="ChEBI" id="CHEBI:15378"/>
        <dbReference type="ChEBI" id="CHEBI:30616"/>
        <dbReference type="ChEBI" id="CHEBI:36208"/>
        <dbReference type="ChEBI" id="CHEBI:145989"/>
        <dbReference type="ChEBI" id="CHEBI:456216"/>
        <dbReference type="EC" id="2.7.1.71"/>
    </reaction>
</comment>
<keyword evidence="5 7" id="KW-0067">ATP-binding</keyword>
<sequence length="165" mass="18352">MDKHKNITLIGMPGAGKSTIGVLLAKAVGGAFIDTDLLLQQKHRKLLQQIVDELGFQGFIEEEGNTICGVSPEHAVIATGGSAVYYEPAMKHLREISEIIYLRLPLDEIDSRINNRATRGIALKDGQTLASLFEERTPLYEKYAHRVVECGDKNPEQVLRIILER</sequence>
<dbReference type="GO" id="GO:0009423">
    <property type="term" value="P:chorismate biosynthetic process"/>
    <property type="evidence" value="ECO:0007669"/>
    <property type="project" value="UniProtKB-UniRule"/>
</dbReference>
<comment type="function">
    <text evidence="7">Catalyzes the specific phosphorylation of the 3-hydroxyl group of shikimic acid using ATP as a cosubstrate.</text>
</comment>
<organism evidence="8 9">
    <name type="scientific">Fumia xinanensis</name>
    <dbReference type="NCBI Taxonomy" id="2763659"/>
    <lineage>
        <taxon>Bacteria</taxon>
        <taxon>Bacillati</taxon>
        <taxon>Bacillota</taxon>
        <taxon>Clostridia</taxon>
        <taxon>Eubacteriales</taxon>
        <taxon>Oscillospiraceae</taxon>
        <taxon>Fumia</taxon>
    </lineage>
</organism>
<dbReference type="PRINTS" id="PR01100">
    <property type="entry name" value="SHIKIMTKNASE"/>
</dbReference>
<dbReference type="AlphaFoldDB" id="A0A926E4B8"/>
<dbReference type="CDD" id="cd00464">
    <property type="entry name" value="SK"/>
    <property type="match status" value="1"/>
</dbReference>
<comment type="caution">
    <text evidence="7">Lacks conserved residue(s) required for the propagation of feature annotation.</text>
</comment>
<dbReference type="HAMAP" id="MF_00109">
    <property type="entry name" value="Shikimate_kinase"/>
    <property type="match status" value="1"/>
</dbReference>
<dbReference type="Gene3D" id="3.40.50.300">
    <property type="entry name" value="P-loop containing nucleotide triphosphate hydrolases"/>
    <property type="match status" value="1"/>
</dbReference>
<dbReference type="InterPro" id="IPR027417">
    <property type="entry name" value="P-loop_NTPase"/>
</dbReference>
<comment type="caution">
    <text evidence="8">The sequence shown here is derived from an EMBL/GenBank/DDBJ whole genome shotgun (WGS) entry which is preliminary data.</text>
</comment>
<dbReference type="Proteomes" id="UP000610760">
    <property type="component" value="Unassembled WGS sequence"/>
</dbReference>
<keyword evidence="7" id="KW-0460">Magnesium</keyword>
<evidence type="ECO:0000256" key="3">
    <source>
        <dbReference type="ARBA" id="ARBA00022741"/>
    </source>
</evidence>
<keyword evidence="9" id="KW-1185">Reference proteome</keyword>
<dbReference type="PANTHER" id="PTHR21087">
    <property type="entry name" value="SHIKIMATE KINASE"/>
    <property type="match status" value="1"/>
</dbReference>
<dbReference type="InterPro" id="IPR000623">
    <property type="entry name" value="Shikimate_kinase/TSH1"/>
</dbReference>
<dbReference type="GO" id="GO:0004765">
    <property type="term" value="F:shikimate kinase activity"/>
    <property type="evidence" value="ECO:0007669"/>
    <property type="project" value="UniProtKB-UniRule"/>
</dbReference>
<comment type="cofactor">
    <cofactor evidence="7">
        <name>Mg(2+)</name>
        <dbReference type="ChEBI" id="CHEBI:18420"/>
    </cofactor>
    <text evidence="7">Binds 1 Mg(2+) ion per subunit.</text>
</comment>
<dbReference type="PANTHER" id="PTHR21087:SF16">
    <property type="entry name" value="SHIKIMATE KINASE 1, CHLOROPLASTIC"/>
    <property type="match status" value="1"/>
</dbReference>
<dbReference type="SUPFAM" id="SSF52540">
    <property type="entry name" value="P-loop containing nucleoside triphosphate hydrolases"/>
    <property type="match status" value="1"/>
</dbReference>
<keyword evidence="7" id="KW-0963">Cytoplasm</keyword>
<reference evidence="8" key="1">
    <citation type="submission" date="2020-08" db="EMBL/GenBank/DDBJ databases">
        <title>Genome public.</title>
        <authorList>
            <person name="Liu C."/>
            <person name="Sun Q."/>
        </authorList>
    </citation>
    <scope>NUCLEOTIDE SEQUENCE</scope>
    <source>
        <strain evidence="8">NSJ-33</strain>
    </source>
</reference>
<name>A0A926E4B8_9FIRM</name>
<dbReference type="RefSeq" id="WP_249294954.1">
    <property type="nucleotide sequence ID" value="NZ_JACRSV010000002.1"/>
</dbReference>
<dbReference type="Pfam" id="PF01202">
    <property type="entry name" value="SKI"/>
    <property type="match status" value="1"/>
</dbReference>
<keyword evidence="6 7" id="KW-0057">Aromatic amino acid biosynthesis</keyword>
<comment type="subcellular location">
    <subcellularLocation>
        <location evidence="7">Cytoplasm</location>
    </subcellularLocation>
</comment>
<proteinExistence type="inferred from homology"/>
<keyword evidence="7" id="KW-0479">Metal-binding</keyword>
<feature type="binding site" evidence="7">
    <location>
        <position position="119"/>
    </location>
    <ligand>
        <name>ATP</name>
        <dbReference type="ChEBI" id="CHEBI:30616"/>
    </ligand>
</feature>
<evidence type="ECO:0000256" key="6">
    <source>
        <dbReference type="ARBA" id="ARBA00023141"/>
    </source>
</evidence>
<evidence type="ECO:0000256" key="1">
    <source>
        <dbReference type="ARBA" id="ARBA00022605"/>
    </source>
</evidence>
<comment type="similarity">
    <text evidence="7">Belongs to the shikimate kinase family.</text>
</comment>
<dbReference type="EMBL" id="JACRSV010000002">
    <property type="protein sequence ID" value="MBC8559987.1"/>
    <property type="molecule type" value="Genomic_DNA"/>
</dbReference>
<feature type="binding site" evidence="7">
    <location>
        <position position="81"/>
    </location>
    <ligand>
        <name>substrate</name>
    </ligand>
</feature>
<keyword evidence="3 7" id="KW-0547">Nucleotide-binding</keyword>
<protein>
    <recommendedName>
        <fullName evidence="7">Shikimate kinase</fullName>
        <shortName evidence="7">SK</shortName>
        <ecNumber evidence="7">2.7.1.71</ecNumber>
    </recommendedName>
</protein>
<accession>A0A926E4B8</accession>
<dbReference type="GO" id="GO:0000287">
    <property type="term" value="F:magnesium ion binding"/>
    <property type="evidence" value="ECO:0007669"/>
    <property type="project" value="UniProtKB-UniRule"/>
</dbReference>
<keyword evidence="2 7" id="KW-0808">Transferase</keyword>
<dbReference type="EC" id="2.7.1.71" evidence="7"/>
<evidence type="ECO:0000256" key="7">
    <source>
        <dbReference type="HAMAP-Rule" id="MF_00109"/>
    </source>
</evidence>
<comment type="subunit">
    <text evidence="7">Monomer.</text>
</comment>
<gene>
    <name evidence="7" type="primary">aroK</name>
    <name evidence="8" type="ORF">H8710_07910</name>
</gene>
<evidence type="ECO:0000313" key="8">
    <source>
        <dbReference type="EMBL" id="MBC8559987.1"/>
    </source>
</evidence>
<keyword evidence="4 7" id="KW-0418">Kinase</keyword>
<comment type="pathway">
    <text evidence="7">Metabolic intermediate biosynthesis; chorismate biosynthesis; chorismate from D-erythrose 4-phosphate and phosphoenolpyruvate: step 5/7.</text>
</comment>
<evidence type="ECO:0000256" key="5">
    <source>
        <dbReference type="ARBA" id="ARBA00022840"/>
    </source>
</evidence>
<feature type="binding site" evidence="7">
    <location>
        <begin position="14"/>
        <end position="19"/>
    </location>
    <ligand>
        <name>ATP</name>
        <dbReference type="ChEBI" id="CHEBI:30616"/>
    </ligand>
</feature>
<feature type="binding site" evidence="7">
    <location>
        <position position="36"/>
    </location>
    <ligand>
        <name>substrate</name>
    </ligand>
</feature>
<evidence type="ECO:0000313" key="9">
    <source>
        <dbReference type="Proteomes" id="UP000610760"/>
    </source>
</evidence>
<evidence type="ECO:0000256" key="4">
    <source>
        <dbReference type="ARBA" id="ARBA00022777"/>
    </source>
</evidence>
<dbReference type="GO" id="GO:0009073">
    <property type="term" value="P:aromatic amino acid family biosynthetic process"/>
    <property type="evidence" value="ECO:0007669"/>
    <property type="project" value="UniProtKB-KW"/>
</dbReference>
<feature type="binding site" evidence="7">
    <location>
        <position position="136"/>
    </location>
    <ligand>
        <name>substrate</name>
    </ligand>
</feature>
<evidence type="ECO:0000256" key="2">
    <source>
        <dbReference type="ARBA" id="ARBA00022679"/>
    </source>
</evidence>